<proteinExistence type="predicted"/>
<organism evidence="2 3">
    <name type="scientific">Vicia faba</name>
    <name type="common">Broad bean</name>
    <name type="synonym">Faba vulgaris</name>
    <dbReference type="NCBI Taxonomy" id="3906"/>
    <lineage>
        <taxon>Eukaryota</taxon>
        <taxon>Viridiplantae</taxon>
        <taxon>Streptophyta</taxon>
        <taxon>Embryophyta</taxon>
        <taxon>Tracheophyta</taxon>
        <taxon>Spermatophyta</taxon>
        <taxon>Magnoliopsida</taxon>
        <taxon>eudicotyledons</taxon>
        <taxon>Gunneridae</taxon>
        <taxon>Pentapetalae</taxon>
        <taxon>rosids</taxon>
        <taxon>fabids</taxon>
        <taxon>Fabales</taxon>
        <taxon>Fabaceae</taxon>
        <taxon>Papilionoideae</taxon>
        <taxon>50 kb inversion clade</taxon>
        <taxon>NPAAA clade</taxon>
        <taxon>Hologalegina</taxon>
        <taxon>IRL clade</taxon>
        <taxon>Fabeae</taxon>
        <taxon>Vicia</taxon>
    </lineage>
</organism>
<keyword evidence="3" id="KW-1185">Reference proteome</keyword>
<feature type="region of interest" description="Disordered" evidence="1">
    <location>
        <begin position="38"/>
        <end position="66"/>
    </location>
</feature>
<accession>A0AAV0ZWH8</accession>
<sequence>MSSSSSPSESIHVSSSSSQHAERYVVLERITLIPVDSLGVKQKKRQAGEGPSACPQKKKKKYSGTSTETISICDYVRISPSDEPQTLGDIEVDIDLTIPSEPLQNNPQMDQVLSDIYNFDTVVPT</sequence>
<gene>
    <name evidence="2" type="ORF">VFH_II214040</name>
</gene>
<feature type="compositionally biased region" description="Low complexity" evidence="1">
    <location>
        <begin position="1"/>
        <end position="18"/>
    </location>
</feature>
<dbReference type="EMBL" id="OX451737">
    <property type="protein sequence ID" value="CAI8600272.1"/>
    <property type="molecule type" value="Genomic_DNA"/>
</dbReference>
<name>A0AAV0ZWH8_VICFA</name>
<evidence type="ECO:0000256" key="1">
    <source>
        <dbReference type="SAM" id="MobiDB-lite"/>
    </source>
</evidence>
<reference evidence="2 3" key="1">
    <citation type="submission" date="2023-01" db="EMBL/GenBank/DDBJ databases">
        <authorList>
            <person name="Kreplak J."/>
        </authorList>
    </citation>
    <scope>NUCLEOTIDE SEQUENCE [LARGE SCALE GENOMIC DNA]</scope>
</reference>
<dbReference type="Proteomes" id="UP001157006">
    <property type="component" value="Chromosome 2"/>
</dbReference>
<evidence type="ECO:0000313" key="2">
    <source>
        <dbReference type="EMBL" id="CAI8600272.1"/>
    </source>
</evidence>
<feature type="region of interest" description="Disordered" evidence="1">
    <location>
        <begin position="1"/>
        <end position="20"/>
    </location>
</feature>
<evidence type="ECO:0000313" key="3">
    <source>
        <dbReference type="Proteomes" id="UP001157006"/>
    </source>
</evidence>
<dbReference type="AlphaFoldDB" id="A0AAV0ZWH8"/>
<protein>
    <submittedName>
        <fullName evidence="2">Uncharacterized protein</fullName>
    </submittedName>
</protein>